<accession>A0A1Y3BS34</accession>
<dbReference type="AlphaFoldDB" id="A0A1Y3BS34"/>
<dbReference type="Proteomes" id="UP000194236">
    <property type="component" value="Unassembled WGS sequence"/>
</dbReference>
<keyword evidence="2" id="KW-1185">Reference proteome</keyword>
<comment type="caution">
    <text evidence="1">The sequence shown here is derived from an EMBL/GenBank/DDBJ whole genome shotgun (WGS) entry which is preliminary data.</text>
</comment>
<protein>
    <submittedName>
        <fullName evidence="1">Uncharacterized protein</fullName>
    </submittedName>
</protein>
<organism evidence="1 2">
    <name type="scientific">Euroglyphus maynei</name>
    <name type="common">Mayne's house dust mite</name>
    <dbReference type="NCBI Taxonomy" id="6958"/>
    <lineage>
        <taxon>Eukaryota</taxon>
        <taxon>Metazoa</taxon>
        <taxon>Ecdysozoa</taxon>
        <taxon>Arthropoda</taxon>
        <taxon>Chelicerata</taxon>
        <taxon>Arachnida</taxon>
        <taxon>Acari</taxon>
        <taxon>Acariformes</taxon>
        <taxon>Sarcoptiformes</taxon>
        <taxon>Astigmata</taxon>
        <taxon>Psoroptidia</taxon>
        <taxon>Analgoidea</taxon>
        <taxon>Pyroglyphidae</taxon>
        <taxon>Pyroglyphinae</taxon>
        <taxon>Euroglyphus</taxon>
    </lineage>
</organism>
<evidence type="ECO:0000313" key="1">
    <source>
        <dbReference type="EMBL" id="OTF82758.1"/>
    </source>
</evidence>
<evidence type="ECO:0000313" key="2">
    <source>
        <dbReference type="Proteomes" id="UP000194236"/>
    </source>
</evidence>
<reference evidence="1 2" key="1">
    <citation type="submission" date="2017-03" db="EMBL/GenBank/DDBJ databases">
        <title>Genome Survey of Euroglyphus maynei.</title>
        <authorList>
            <person name="Arlian L.G."/>
            <person name="Morgan M.S."/>
            <person name="Rider S.D."/>
        </authorList>
    </citation>
    <scope>NUCLEOTIDE SEQUENCE [LARGE SCALE GENOMIC DNA]</scope>
    <source>
        <strain evidence="1">Arlian Lab</strain>
        <tissue evidence="1">Whole body</tissue>
    </source>
</reference>
<sequence length="45" mass="4954">MQTHENDTKNTLSSLVAFGVPTVMDAHSAHAFCSISMRACNPRYL</sequence>
<proteinExistence type="predicted"/>
<name>A0A1Y3BS34_EURMA</name>
<gene>
    <name evidence="1" type="ORF">BLA29_015479</name>
</gene>
<dbReference type="EMBL" id="MUJZ01006869">
    <property type="protein sequence ID" value="OTF82758.1"/>
    <property type="molecule type" value="Genomic_DNA"/>
</dbReference>